<proteinExistence type="predicted"/>
<feature type="transmembrane region" description="Helical" evidence="2">
    <location>
        <begin position="441"/>
        <end position="460"/>
    </location>
</feature>
<dbReference type="AlphaFoldDB" id="A0A8J3ZYT9"/>
<evidence type="ECO:0000256" key="2">
    <source>
        <dbReference type="SAM" id="Phobius"/>
    </source>
</evidence>
<feature type="transmembrane region" description="Helical" evidence="2">
    <location>
        <begin position="207"/>
        <end position="226"/>
    </location>
</feature>
<keyword evidence="2" id="KW-0812">Transmembrane</keyword>
<feature type="transmembrane region" description="Helical" evidence="2">
    <location>
        <begin position="292"/>
        <end position="312"/>
    </location>
</feature>
<name>A0A8J3ZYT9_9ACTN</name>
<sequence>MSTTHGNAEPELRFPFSDRRLLAVLVTLATALFTFATRLRLNEKPWGDEPHYLIMSIALSKYHTFDLTQAYENRDYWDFYPENIDKHVFRNADGAMVPLHNFGGPLVWALPFDWWGRAGAAAVIVLASVLNVINMYWLLRELGIVKAYAGVVTALFIVGTPLYMYSSMQFIEPLGALLVVFAVRVVLHPEPSWARVAVASAGLGYLPWIHGRFIVFTVILGVLLVARADHRSWRAYLPAVVPMAVLVLALELFNFISYDTLSPAPGNSAYGDGLFQIPPYTGLAGLLFDRQYGLLSHFPLLAVAVPGMVLAFRRRVLPSHVVILGTVVVYVLTVSTFKTWWAGWSPPGRLLVVLTPLFAYYVAVVLQRLHSWIAVTVAALAALGGFLVSVTGDYYTVARFATSAGVGKDPVLEGLTERLHLGNLTHLLPSVRETPDSGFYLLWYGEFLIFVAIVWLAGHFRPADRIPTRPASALFPVVGALRRRLRRSSSAESVVVTGVRAPPVPQSHGQHGGRRSTPPPPDTP</sequence>
<evidence type="ECO:0000313" key="4">
    <source>
        <dbReference type="Proteomes" id="UP000635606"/>
    </source>
</evidence>
<feature type="transmembrane region" description="Helical" evidence="2">
    <location>
        <begin position="347"/>
        <end position="366"/>
    </location>
</feature>
<keyword evidence="4" id="KW-1185">Reference proteome</keyword>
<evidence type="ECO:0000256" key="1">
    <source>
        <dbReference type="SAM" id="MobiDB-lite"/>
    </source>
</evidence>
<reference evidence="3" key="1">
    <citation type="submission" date="2021-01" db="EMBL/GenBank/DDBJ databases">
        <title>Whole genome shotgun sequence of Virgisporangium ochraceum NBRC 16418.</title>
        <authorList>
            <person name="Komaki H."/>
            <person name="Tamura T."/>
        </authorList>
    </citation>
    <scope>NUCLEOTIDE SEQUENCE</scope>
    <source>
        <strain evidence="3">NBRC 16418</strain>
    </source>
</reference>
<evidence type="ECO:0000313" key="3">
    <source>
        <dbReference type="EMBL" id="GIJ71010.1"/>
    </source>
</evidence>
<protein>
    <submittedName>
        <fullName evidence="3">Uncharacterized protein</fullName>
    </submittedName>
</protein>
<feature type="transmembrane region" description="Helical" evidence="2">
    <location>
        <begin position="20"/>
        <end position="37"/>
    </location>
</feature>
<feature type="region of interest" description="Disordered" evidence="1">
    <location>
        <begin position="492"/>
        <end position="524"/>
    </location>
</feature>
<gene>
    <name evidence="3" type="ORF">Voc01_059270</name>
</gene>
<comment type="caution">
    <text evidence="3">The sequence shown here is derived from an EMBL/GenBank/DDBJ whole genome shotgun (WGS) entry which is preliminary data.</text>
</comment>
<feature type="transmembrane region" description="Helical" evidence="2">
    <location>
        <begin position="118"/>
        <end position="139"/>
    </location>
</feature>
<dbReference type="EMBL" id="BOPH01000084">
    <property type="protein sequence ID" value="GIJ71010.1"/>
    <property type="molecule type" value="Genomic_DNA"/>
</dbReference>
<feature type="transmembrane region" description="Helical" evidence="2">
    <location>
        <begin position="373"/>
        <end position="392"/>
    </location>
</feature>
<feature type="transmembrane region" description="Helical" evidence="2">
    <location>
        <begin position="145"/>
        <end position="163"/>
    </location>
</feature>
<feature type="transmembrane region" description="Helical" evidence="2">
    <location>
        <begin position="321"/>
        <end position="341"/>
    </location>
</feature>
<keyword evidence="2" id="KW-0472">Membrane</keyword>
<feature type="transmembrane region" description="Helical" evidence="2">
    <location>
        <begin position="235"/>
        <end position="256"/>
    </location>
</feature>
<dbReference type="Proteomes" id="UP000635606">
    <property type="component" value="Unassembled WGS sequence"/>
</dbReference>
<organism evidence="3 4">
    <name type="scientific">Virgisporangium ochraceum</name>
    <dbReference type="NCBI Taxonomy" id="65505"/>
    <lineage>
        <taxon>Bacteria</taxon>
        <taxon>Bacillati</taxon>
        <taxon>Actinomycetota</taxon>
        <taxon>Actinomycetes</taxon>
        <taxon>Micromonosporales</taxon>
        <taxon>Micromonosporaceae</taxon>
        <taxon>Virgisporangium</taxon>
    </lineage>
</organism>
<accession>A0A8J3ZYT9</accession>
<keyword evidence="2" id="KW-1133">Transmembrane helix</keyword>
<dbReference type="RefSeq" id="WP_203930900.1">
    <property type="nucleotide sequence ID" value="NZ_BOPH01000084.1"/>
</dbReference>